<dbReference type="InterPro" id="IPR011006">
    <property type="entry name" value="CheY-like_superfamily"/>
</dbReference>
<name>A0A9X1UT19_9GAMM</name>
<dbReference type="SMART" id="SM00448">
    <property type="entry name" value="REC"/>
    <property type="match status" value="1"/>
</dbReference>
<keyword evidence="1" id="KW-0597">Phosphoprotein</keyword>
<dbReference type="SUPFAM" id="SSF52172">
    <property type="entry name" value="CheY-like"/>
    <property type="match status" value="1"/>
</dbReference>
<evidence type="ECO:0000313" key="5">
    <source>
        <dbReference type="Proteomes" id="UP001139238"/>
    </source>
</evidence>
<evidence type="ECO:0000313" key="4">
    <source>
        <dbReference type="EMBL" id="MCG8148598.1"/>
    </source>
</evidence>
<evidence type="ECO:0000259" key="3">
    <source>
        <dbReference type="PROSITE" id="PS50110"/>
    </source>
</evidence>
<evidence type="ECO:0000256" key="1">
    <source>
        <dbReference type="PROSITE-ProRule" id="PRU00169"/>
    </source>
</evidence>
<dbReference type="Gene3D" id="3.40.50.2300">
    <property type="match status" value="1"/>
</dbReference>
<comment type="caution">
    <text evidence="4">The sequence shown here is derived from an EMBL/GenBank/DDBJ whole genome shotgun (WGS) entry which is preliminary data.</text>
</comment>
<feature type="coiled-coil region" evidence="2">
    <location>
        <begin position="128"/>
        <end position="174"/>
    </location>
</feature>
<feature type="modified residue" description="4-aspartylphosphate" evidence="1">
    <location>
        <position position="57"/>
    </location>
</feature>
<dbReference type="InterPro" id="IPR035093">
    <property type="entry name" value="RelE/ParE_toxin_dom_sf"/>
</dbReference>
<dbReference type="EMBL" id="JACSYB010000001">
    <property type="protein sequence ID" value="MCG8148598.1"/>
    <property type="molecule type" value="Genomic_DNA"/>
</dbReference>
<proteinExistence type="predicted"/>
<feature type="domain" description="Response regulatory" evidence="3">
    <location>
        <begin position="3"/>
        <end position="125"/>
    </location>
</feature>
<sequence length="306" mass="36090">MNNIVLLDDEQEILEQFSGFVKNMGYTPYTCRNISEVLRVRDEIYARDERITLFILDHELGGETSLKLLRLFDKKNFQDYKNKFIVATGHAKDEITHDYAKFGSMGHLIKPIHENQFRQTVQHTIKRIEYAEAQREDWESAFELLESEGLIDSVDELKKNNEEINSQYLALKQIYDDLVEDLKDKNGEDIAKAYESAGNSINRISGGFNLIFDINQNLKLSDRFTEDAKEVYGTNKILFFSLLNYMRRIDDAPLSYRIKYLTSTKGLYEYRTGRDYRLYFTKTDNKIQLERFGHKNIQEKIIETYR</sequence>
<reference evidence="4" key="1">
    <citation type="submission" date="2021-08" db="EMBL/GenBank/DDBJ databases">
        <title>Complete genome sequence of Moraxella sp strain PS-22.</title>
        <authorList>
            <person name="Das S.K."/>
        </authorList>
    </citation>
    <scope>NUCLEOTIDE SEQUENCE</scope>
    <source>
        <strain evidence="4">PS-22</strain>
    </source>
</reference>
<dbReference type="AlphaFoldDB" id="A0A9X1UT19"/>
<dbReference type="GO" id="GO:0000160">
    <property type="term" value="P:phosphorelay signal transduction system"/>
    <property type="evidence" value="ECO:0007669"/>
    <property type="project" value="InterPro"/>
</dbReference>
<gene>
    <name evidence="4" type="ORF">H9W84_10760</name>
</gene>
<dbReference type="RefSeq" id="WP_100274276.1">
    <property type="nucleotide sequence ID" value="NZ_JACSYB010000001.1"/>
</dbReference>
<keyword evidence="5" id="KW-1185">Reference proteome</keyword>
<dbReference type="CDD" id="cd00156">
    <property type="entry name" value="REC"/>
    <property type="match status" value="1"/>
</dbReference>
<dbReference type="SUPFAM" id="SSF143011">
    <property type="entry name" value="RelE-like"/>
    <property type="match status" value="1"/>
</dbReference>
<organism evidence="4 5">
    <name type="scientific">Moraxella tetraodonis</name>
    <dbReference type="NCBI Taxonomy" id="2767221"/>
    <lineage>
        <taxon>Bacteria</taxon>
        <taxon>Pseudomonadati</taxon>
        <taxon>Pseudomonadota</taxon>
        <taxon>Gammaproteobacteria</taxon>
        <taxon>Moraxellales</taxon>
        <taxon>Moraxellaceae</taxon>
        <taxon>Moraxella</taxon>
    </lineage>
</organism>
<protein>
    <submittedName>
        <fullName evidence="4">Response regulator</fullName>
    </submittedName>
</protein>
<accession>A0A9X1UT19</accession>
<evidence type="ECO:0000256" key="2">
    <source>
        <dbReference type="SAM" id="Coils"/>
    </source>
</evidence>
<dbReference type="Proteomes" id="UP001139238">
    <property type="component" value="Unassembled WGS sequence"/>
</dbReference>
<dbReference type="InterPro" id="IPR001789">
    <property type="entry name" value="Sig_transdc_resp-reg_receiver"/>
</dbReference>
<dbReference type="PROSITE" id="PS50110">
    <property type="entry name" value="RESPONSE_REGULATORY"/>
    <property type="match status" value="1"/>
</dbReference>
<keyword evidence="2" id="KW-0175">Coiled coil</keyword>
<dbReference type="Pfam" id="PF00072">
    <property type="entry name" value="Response_reg"/>
    <property type="match status" value="1"/>
</dbReference>